<dbReference type="SUPFAM" id="SSF53448">
    <property type="entry name" value="Nucleotide-diphospho-sugar transferases"/>
    <property type="match status" value="1"/>
</dbReference>
<comment type="caution">
    <text evidence="3">The sequence shown here is derived from an EMBL/GenBank/DDBJ whole genome shotgun (WGS) entry which is preliminary data.</text>
</comment>
<dbReference type="EMBL" id="JAFLRJ010000138">
    <property type="protein sequence ID" value="MBO0513130.1"/>
    <property type="molecule type" value="Genomic_DNA"/>
</dbReference>
<proteinExistence type="predicted"/>
<dbReference type="PANTHER" id="PTHR22916">
    <property type="entry name" value="GLYCOSYLTRANSFERASE"/>
    <property type="match status" value="1"/>
</dbReference>
<dbReference type="AlphaFoldDB" id="A0A939F6A9"/>
<dbReference type="Pfam" id="PF00535">
    <property type="entry name" value="Glycos_transf_2"/>
    <property type="match status" value="1"/>
</dbReference>
<organism evidence="3 4">
    <name type="scientific">Streptomyces beijiangensis</name>
    <dbReference type="NCBI Taxonomy" id="163361"/>
    <lineage>
        <taxon>Bacteria</taxon>
        <taxon>Bacillati</taxon>
        <taxon>Actinomycetota</taxon>
        <taxon>Actinomycetes</taxon>
        <taxon>Kitasatosporales</taxon>
        <taxon>Streptomycetaceae</taxon>
        <taxon>Streptomyces</taxon>
    </lineage>
</organism>
<dbReference type="InterPro" id="IPR029044">
    <property type="entry name" value="Nucleotide-diphossugar_trans"/>
</dbReference>
<accession>A0A939F6A9</accession>
<dbReference type="GO" id="GO:0016758">
    <property type="term" value="F:hexosyltransferase activity"/>
    <property type="evidence" value="ECO:0007669"/>
    <property type="project" value="UniProtKB-ARBA"/>
</dbReference>
<evidence type="ECO:0000313" key="4">
    <source>
        <dbReference type="Proteomes" id="UP000664167"/>
    </source>
</evidence>
<dbReference type="RefSeq" id="WP_206962555.1">
    <property type="nucleotide sequence ID" value="NZ_BAAAJJ010000002.1"/>
</dbReference>
<name>A0A939F6A9_9ACTN</name>
<dbReference type="Proteomes" id="UP000664167">
    <property type="component" value="Unassembled WGS sequence"/>
</dbReference>
<dbReference type="Gene3D" id="3.90.550.10">
    <property type="entry name" value="Spore Coat Polysaccharide Biosynthesis Protein SpsA, Chain A"/>
    <property type="match status" value="1"/>
</dbReference>
<dbReference type="Pfam" id="PF22181">
    <property type="entry name" value="TarS_linker"/>
    <property type="match status" value="1"/>
</dbReference>
<reference evidence="3" key="1">
    <citation type="submission" date="2021-03" db="EMBL/GenBank/DDBJ databases">
        <title>Streptomyces poriferae sp. nov., a novel marine sponge-derived Actinobacteria species with anti-MRSA activity.</title>
        <authorList>
            <person name="Sandoval-Powers M."/>
            <person name="Kralova S."/>
            <person name="Nguyen G.-S."/>
            <person name="Fawwal D."/>
            <person name="Degnes K."/>
            <person name="Klinkenberg G."/>
            <person name="Sletta H."/>
            <person name="Wentzel A."/>
            <person name="Liles M.R."/>
        </authorList>
    </citation>
    <scope>NUCLEOTIDE SEQUENCE</scope>
    <source>
        <strain evidence="3">DSM 41794</strain>
    </source>
</reference>
<keyword evidence="4" id="KW-1185">Reference proteome</keyword>
<gene>
    <name evidence="3" type="ORF">J0695_15170</name>
</gene>
<dbReference type="CDD" id="cd00761">
    <property type="entry name" value="Glyco_tranf_GTA_type"/>
    <property type="match status" value="1"/>
</dbReference>
<protein>
    <submittedName>
        <fullName evidence="3">Glycosyltransferase</fullName>
    </submittedName>
</protein>
<evidence type="ECO:0000313" key="3">
    <source>
        <dbReference type="EMBL" id="MBO0513130.1"/>
    </source>
</evidence>
<dbReference type="InterPro" id="IPR054028">
    <property type="entry name" value="TarS/TarP_linker"/>
</dbReference>
<evidence type="ECO:0000259" key="2">
    <source>
        <dbReference type="Pfam" id="PF22181"/>
    </source>
</evidence>
<feature type="domain" description="TarS/TarP linker" evidence="2">
    <location>
        <begin position="220"/>
        <end position="319"/>
    </location>
</feature>
<evidence type="ECO:0000259" key="1">
    <source>
        <dbReference type="Pfam" id="PF00535"/>
    </source>
</evidence>
<sequence>MAVKVSVVIPVYNPGEYIEDCIASLLRQSLPDDEYEAIFVNDGSTDATPARLDALAAEHPHMHVIHQEPSGWSGKPRNVGIAAAQGEFVMFVDNDDWIGDEALERMYDYGVANEADVILGKMAGKGRPVPLALFRANQPRMSVRNSGLIGSLTPHKMFRKEFLDRHNLRFKEGRRRLEDHVFVAEAYLLASNVSVLSDYLCYYHIKRDDASNAGFQRFDPVGYFTNLREALDVVDRHTEPGSVRDMLHRRWLRNEMVERLRGQRLLSLPEDYRAELFTEIRKVTEERFGPGVMGGMSPIQRAVVQLIVADKLPELEKLAESEAQMRPVGRLEGLAWEDEKLKVDFTAEYTFEDKPLPFRREDDGDHLDLFTELGADVAFALDRSSVDLVVRERTTAAEFYQPCQLTRVREENEDGSFRFFLRAQATVDPETGANGAPLSSSIWDVFLRVNIAAWAKTARLGSLHPDSVTNSRRGSLTGSPRRLVLPYWTEGPGNLSLDVDHATSKFDREVQGITPQDVTLDGRSIALPLRLDPAGTEAVKVRFKSPADGRSFEADASLEPGDEAAVLSAELPAEGLAGRRVRIELGLPSAKRGAPRWTVLPVGLEVAADGTAKVVTTASVDGAATASKAATKAARTARQAAPRKRSLLRRVAGRIKRTLVK</sequence>
<feature type="domain" description="Glycosyltransferase 2-like" evidence="1">
    <location>
        <begin position="6"/>
        <end position="125"/>
    </location>
</feature>
<dbReference type="InterPro" id="IPR001173">
    <property type="entry name" value="Glyco_trans_2-like"/>
</dbReference>
<dbReference type="PANTHER" id="PTHR22916:SF3">
    <property type="entry name" value="UDP-GLCNAC:BETAGAL BETA-1,3-N-ACETYLGLUCOSAMINYLTRANSFERASE-LIKE PROTEIN 1"/>
    <property type="match status" value="1"/>
</dbReference>